<dbReference type="PROSITE" id="PS50109">
    <property type="entry name" value="HIS_KIN"/>
    <property type="match status" value="1"/>
</dbReference>
<dbReference type="InterPro" id="IPR003661">
    <property type="entry name" value="HisK_dim/P_dom"/>
</dbReference>
<dbReference type="CDD" id="cd00130">
    <property type="entry name" value="PAS"/>
    <property type="match status" value="1"/>
</dbReference>
<dbReference type="Gene3D" id="3.30.565.10">
    <property type="entry name" value="Histidine kinase-like ATPase, C-terminal domain"/>
    <property type="match status" value="1"/>
</dbReference>
<sequence length="350" mass="40203">MTTTKNFSILPEENRLNNIHLHQILLNISDGCYYLNKDMQLLFVNRSAENMFNIVKDEILGRNICEAIPDLCRKVCKQLYQSYKKQRGISFDLSYANTNYFKVKTIPDTKGLLVIMQDITETKKENERRAYYEKLRLIGEMAAGVAHEVRNPLTTVKGFLQLVEKNEDLLKYQEIFLLMINEIDRVNSIISEFLDMAKNKPSRKEKEHLNEIIQSIYPLLETRAIKENKKIHLQLHPLPLLNLDQNEIRQLIINMVNNSLDAMHAKASIHISTYLDRGQVVLSITDEGTGIAPEVMNKISTPFFTTKEKGTGLGLAISFAIAKRNNANIDFTTDSSGTTFSIRFTIQDHY</sequence>
<dbReference type="CDD" id="cd00082">
    <property type="entry name" value="HisKA"/>
    <property type="match status" value="1"/>
</dbReference>
<keyword evidence="5" id="KW-0547">Nucleotide-binding</keyword>
<dbReference type="GO" id="GO:0006355">
    <property type="term" value="P:regulation of DNA-templated transcription"/>
    <property type="evidence" value="ECO:0007669"/>
    <property type="project" value="InterPro"/>
</dbReference>
<evidence type="ECO:0000256" key="7">
    <source>
        <dbReference type="ARBA" id="ARBA00022840"/>
    </source>
</evidence>
<dbReference type="SUPFAM" id="SSF55785">
    <property type="entry name" value="PYP-like sensor domain (PAS domain)"/>
    <property type="match status" value="1"/>
</dbReference>
<dbReference type="SUPFAM" id="SSF55874">
    <property type="entry name" value="ATPase domain of HSP90 chaperone/DNA topoisomerase II/histidine kinase"/>
    <property type="match status" value="1"/>
</dbReference>
<dbReference type="InterPro" id="IPR013767">
    <property type="entry name" value="PAS_fold"/>
</dbReference>
<dbReference type="SMART" id="SM00388">
    <property type="entry name" value="HisKA"/>
    <property type="match status" value="1"/>
</dbReference>
<proteinExistence type="predicted"/>
<keyword evidence="7" id="KW-0067">ATP-binding</keyword>
<keyword evidence="4" id="KW-0808">Transferase</keyword>
<dbReference type="InterPro" id="IPR003594">
    <property type="entry name" value="HATPase_dom"/>
</dbReference>
<keyword evidence="3" id="KW-0597">Phosphoprotein</keyword>
<protein>
    <recommendedName>
        <fullName evidence="2">histidine kinase</fullName>
        <ecNumber evidence="2">2.7.13.3</ecNumber>
    </recommendedName>
</protein>
<dbReference type="GO" id="GO:0005524">
    <property type="term" value="F:ATP binding"/>
    <property type="evidence" value="ECO:0007669"/>
    <property type="project" value="UniProtKB-KW"/>
</dbReference>
<dbReference type="RefSeq" id="WP_095370272.1">
    <property type="nucleotide sequence ID" value="NZ_CP022983.1"/>
</dbReference>
<evidence type="ECO:0000256" key="1">
    <source>
        <dbReference type="ARBA" id="ARBA00000085"/>
    </source>
</evidence>
<dbReference type="GO" id="GO:0000155">
    <property type="term" value="F:phosphorelay sensor kinase activity"/>
    <property type="evidence" value="ECO:0007669"/>
    <property type="project" value="InterPro"/>
</dbReference>
<dbReference type="InterPro" id="IPR036890">
    <property type="entry name" value="HATPase_C_sf"/>
</dbReference>
<dbReference type="AlphaFoldDB" id="A0A248TES9"/>
<dbReference type="KEGG" id="bko:CKF48_04795"/>
<keyword evidence="8" id="KW-0902">Two-component regulatory system</keyword>
<dbReference type="PROSITE" id="PS50112">
    <property type="entry name" value="PAS"/>
    <property type="match status" value="1"/>
</dbReference>
<organism evidence="11 12">
    <name type="scientific">Cytobacillus kochii</name>
    <dbReference type="NCBI Taxonomy" id="859143"/>
    <lineage>
        <taxon>Bacteria</taxon>
        <taxon>Bacillati</taxon>
        <taxon>Bacillota</taxon>
        <taxon>Bacilli</taxon>
        <taxon>Bacillales</taxon>
        <taxon>Bacillaceae</taxon>
        <taxon>Cytobacillus</taxon>
    </lineage>
</organism>
<dbReference type="SMART" id="SM00387">
    <property type="entry name" value="HATPase_c"/>
    <property type="match status" value="1"/>
</dbReference>
<dbReference type="EMBL" id="CP022983">
    <property type="protein sequence ID" value="ASV66697.1"/>
    <property type="molecule type" value="Genomic_DNA"/>
</dbReference>
<feature type="domain" description="PAS" evidence="10">
    <location>
        <begin position="17"/>
        <end position="63"/>
    </location>
</feature>
<dbReference type="PANTHER" id="PTHR43065:SF46">
    <property type="entry name" value="C4-DICARBOXYLATE TRANSPORT SENSOR PROTEIN DCTB"/>
    <property type="match status" value="1"/>
</dbReference>
<dbReference type="InterPro" id="IPR035965">
    <property type="entry name" value="PAS-like_dom_sf"/>
</dbReference>
<dbReference type="Pfam" id="PF00989">
    <property type="entry name" value="PAS"/>
    <property type="match status" value="1"/>
</dbReference>
<evidence type="ECO:0000256" key="3">
    <source>
        <dbReference type="ARBA" id="ARBA00022553"/>
    </source>
</evidence>
<evidence type="ECO:0000313" key="12">
    <source>
        <dbReference type="Proteomes" id="UP000215137"/>
    </source>
</evidence>
<dbReference type="EC" id="2.7.13.3" evidence="2"/>
<dbReference type="OrthoDB" id="9759607at2"/>
<keyword evidence="6" id="KW-0418">Kinase</keyword>
<dbReference type="InterPro" id="IPR004358">
    <property type="entry name" value="Sig_transdc_His_kin-like_C"/>
</dbReference>
<dbReference type="Gene3D" id="1.10.287.130">
    <property type="match status" value="1"/>
</dbReference>
<evidence type="ECO:0000259" key="10">
    <source>
        <dbReference type="PROSITE" id="PS50112"/>
    </source>
</evidence>
<evidence type="ECO:0000256" key="2">
    <source>
        <dbReference type="ARBA" id="ARBA00012438"/>
    </source>
</evidence>
<evidence type="ECO:0000256" key="5">
    <source>
        <dbReference type="ARBA" id="ARBA00022741"/>
    </source>
</evidence>
<evidence type="ECO:0000256" key="4">
    <source>
        <dbReference type="ARBA" id="ARBA00022679"/>
    </source>
</evidence>
<dbReference type="Gene3D" id="3.30.450.20">
    <property type="entry name" value="PAS domain"/>
    <property type="match status" value="1"/>
</dbReference>
<dbReference type="SUPFAM" id="SSF47384">
    <property type="entry name" value="Homodimeric domain of signal transducing histidine kinase"/>
    <property type="match status" value="1"/>
</dbReference>
<comment type="catalytic activity">
    <reaction evidence="1">
        <text>ATP + protein L-histidine = ADP + protein N-phospho-L-histidine.</text>
        <dbReference type="EC" id="2.7.13.3"/>
    </reaction>
</comment>
<feature type="domain" description="Histidine kinase" evidence="9">
    <location>
        <begin position="144"/>
        <end position="348"/>
    </location>
</feature>
<dbReference type="PANTHER" id="PTHR43065">
    <property type="entry name" value="SENSOR HISTIDINE KINASE"/>
    <property type="match status" value="1"/>
</dbReference>
<keyword evidence="12" id="KW-1185">Reference proteome</keyword>
<dbReference type="PRINTS" id="PR00344">
    <property type="entry name" value="BCTRLSENSOR"/>
</dbReference>
<reference evidence="11 12" key="1">
    <citation type="submission" date="2017-08" db="EMBL/GenBank/DDBJ databases">
        <title>Complete Genome Sequence of Bacillus kochii Oregon-R-modENCODE STRAIN BDGP4, isolated from Drosophila melanogaster gut.</title>
        <authorList>
            <person name="Wan K.H."/>
            <person name="Yu C."/>
            <person name="Park S."/>
            <person name="Hammonds A.S."/>
            <person name="Booth B.W."/>
            <person name="Celniker S.E."/>
        </authorList>
    </citation>
    <scope>NUCLEOTIDE SEQUENCE [LARGE SCALE GENOMIC DNA]</scope>
    <source>
        <strain evidence="11 12">BDGP4</strain>
    </source>
</reference>
<evidence type="ECO:0000256" key="8">
    <source>
        <dbReference type="ARBA" id="ARBA00023012"/>
    </source>
</evidence>
<accession>A0A248TES9</accession>
<gene>
    <name evidence="11" type="ORF">CKF48_04795</name>
</gene>
<dbReference type="InterPro" id="IPR005467">
    <property type="entry name" value="His_kinase_dom"/>
</dbReference>
<evidence type="ECO:0000259" key="9">
    <source>
        <dbReference type="PROSITE" id="PS50109"/>
    </source>
</evidence>
<evidence type="ECO:0000313" key="11">
    <source>
        <dbReference type="EMBL" id="ASV66697.1"/>
    </source>
</evidence>
<dbReference type="InterPro" id="IPR036097">
    <property type="entry name" value="HisK_dim/P_sf"/>
</dbReference>
<dbReference type="Pfam" id="PF00512">
    <property type="entry name" value="HisKA"/>
    <property type="match status" value="1"/>
</dbReference>
<dbReference type="InterPro" id="IPR000014">
    <property type="entry name" value="PAS"/>
</dbReference>
<dbReference type="NCBIfam" id="TIGR00229">
    <property type="entry name" value="sensory_box"/>
    <property type="match status" value="1"/>
</dbReference>
<name>A0A248TES9_9BACI</name>
<dbReference type="Pfam" id="PF02518">
    <property type="entry name" value="HATPase_c"/>
    <property type="match status" value="1"/>
</dbReference>
<dbReference type="Proteomes" id="UP000215137">
    <property type="component" value="Chromosome"/>
</dbReference>
<evidence type="ECO:0000256" key="6">
    <source>
        <dbReference type="ARBA" id="ARBA00022777"/>
    </source>
</evidence>
<dbReference type="SMART" id="SM00091">
    <property type="entry name" value="PAS"/>
    <property type="match status" value="1"/>
</dbReference>